<gene>
    <name evidence="1" type="ORF">ACFQ03_00550</name>
</gene>
<organism evidence="1 2">
    <name type="scientific">Paenibacillus residui</name>
    <dbReference type="NCBI Taxonomy" id="629724"/>
    <lineage>
        <taxon>Bacteria</taxon>
        <taxon>Bacillati</taxon>
        <taxon>Bacillota</taxon>
        <taxon>Bacilli</taxon>
        <taxon>Bacillales</taxon>
        <taxon>Paenibacillaceae</taxon>
        <taxon>Paenibacillus</taxon>
    </lineage>
</organism>
<name>A0ABW3D5V3_9BACL</name>
<protein>
    <submittedName>
        <fullName evidence="1">Phytanoyl-CoA dioxygenase family protein</fullName>
    </submittedName>
</protein>
<evidence type="ECO:0000313" key="2">
    <source>
        <dbReference type="Proteomes" id="UP001597120"/>
    </source>
</evidence>
<keyword evidence="1" id="KW-0560">Oxidoreductase</keyword>
<dbReference type="InterPro" id="IPR008775">
    <property type="entry name" value="Phytyl_CoA_dOase-like"/>
</dbReference>
<dbReference type="Pfam" id="PF05721">
    <property type="entry name" value="PhyH"/>
    <property type="match status" value="1"/>
</dbReference>
<keyword evidence="1" id="KW-0223">Dioxygenase</keyword>
<accession>A0ABW3D5V3</accession>
<keyword evidence="2" id="KW-1185">Reference proteome</keyword>
<dbReference type="GO" id="GO:0051213">
    <property type="term" value="F:dioxygenase activity"/>
    <property type="evidence" value="ECO:0007669"/>
    <property type="project" value="UniProtKB-KW"/>
</dbReference>
<sequence>MNSMNLDIPSLVKQFHEEGYLLLRNVLSQEKVQELNTAVDRIISEEPESLAYNIYNSVERDPAILSLIDHPDLLPLMVNLLGFNIQLHISHLTVRKPNPNDVKTATNSFINWHQDGPHPQFPRIAGLTSIYYIKICYILSDMSEPDRGNTKIIPGSHRKANFHPVQTDVDIPLENEMAICGKPGDAFIFAQNLWHAGSHNRSGFERRQLFIGYSPLWIRPIDYHKASPKIVEGADPIRRQLLGEISDNCFKYYVPEEPMVPLKKYWLGLTKEAESVYQ</sequence>
<dbReference type="Proteomes" id="UP001597120">
    <property type="component" value="Unassembled WGS sequence"/>
</dbReference>
<dbReference type="SUPFAM" id="SSF51197">
    <property type="entry name" value="Clavaminate synthase-like"/>
    <property type="match status" value="1"/>
</dbReference>
<proteinExistence type="predicted"/>
<evidence type="ECO:0000313" key="1">
    <source>
        <dbReference type="EMBL" id="MFD0867634.1"/>
    </source>
</evidence>
<dbReference type="PANTHER" id="PTHR20883:SF48">
    <property type="entry name" value="ECTOINE DIOXYGENASE"/>
    <property type="match status" value="1"/>
</dbReference>
<dbReference type="EMBL" id="JBHTIU010000001">
    <property type="protein sequence ID" value="MFD0867634.1"/>
    <property type="molecule type" value="Genomic_DNA"/>
</dbReference>
<reference evidence="2" key="1">
    <citation type="journal article" date="2019" name="Int. J. Syst. Evol. Microbiol.">
        <title>The Global Catalogue of Microorganisms (GCM) 10K type strain sequencing project: providing services to taxonomists for standard genome sequencing and annotation.</title>
        <authorList>
            <consortium name="The Broad Institute Genomics Platform"/>
            <consortium name="The Broad Institute Genome Sequencing Center for Infectious Disease"/>
            <person name="Wu L."/>
            <person name="Ma J."/>
        </authorList>
    </citation>
    <scope>NUCLEOTIDE SEQUENCE [LARGE SCALE GENOMIC DNA]</scope>
    <source>
        <strain evidence="2">CCUG 57263</strain>
    </source>
</reference>
<dbReference type="PANTHER" id="PTHR20883">
    <property type="entry name" value="PHYTANOYL-COA DIOXYGENASE DOMAIN CONTAINING 1"/>
    <property type="match status" value="1"/>
</dbReference>
<dbReference type="RefSeq" id="WP_150959725.1">
    <property type="nucleotide sequence ID" value="NZ_JBHTIU010000001.1"/>
</dbReference>
<comment type="caution">
    <text evidence="1">The sequence shown here is derived from an EMBL/GenBank/DDBJ whole genome shotgun (WGS) entry which is preliminary data.</text>
</comment>
<dbReference type="Gene3D" id="2.60.120.620">
    <property type="entry name" value="q2cbj1_9rhob like domain"/>
    <property type="match status" value="1"/>
</dbReference>